<sequence>MSPIAGDPGSIRTWATTYGGIADTIVEASSQLQSLELGEQTSIAVIEYHDNAQYLGENIALTEPRYRAVHEALTFYADELEAAQQTERDAIAAAEAAETEHASANSDYLTKWEAADTAAHDPAATDAAETRTASDAAWYRLEEARIAQGQAQVDLENAQIRAENAGRTAASMITTAVDGDGMNDTWWDDWGKGLYDVLSEVGKWIVGIVAVVAIVGLVLATIGTAGIGLPAFVVAGVAVIGAAGVGIAGLMGLMTGGAMLSGEKGLENQLMWDAIGLLPFSKFLKGPIAKALRNMDVPTTGPGSLAGVPRVSGTTPTTNRFVDAAGRGGETQKAAVEFYLDNQVDIFASIGLEAGKNITAGTPSLLPDLTPNDQAPNAHQEGWHPGDSQYVPPDEYRLDPLVPDFGTPSTVFGGGGNGTGVQPPPTISPYPLTLPGSSPVVPGGQTYGPANPTVPDTGTGTGTDGQG</sequence>
<accession>A0ABY1LQV3</accession>
<dbReference type="EMBL" id="FUZO01000002">
    <property type="protein sequence ID" value="SKC70576.1"/>
    <property type="molecule type" value="Genomic_DNA"/>
</dbReference>
<keyword evidence="2" id="KW-1133">Transmembrane helix</keyword>
<evidence type="ECO:0000256" key="2">
    <source>
        <dbReference type="SAM" id="Phobius"/>
    </source>
</evidence>
<organism evidence="3 4">
    <name type="scientific">Plantibacter cousiniae</name>
    <name type="common">nom. nud.</name>
    <dbReference type="NCBI Taxonomy" id="199709"/>
    <lineage>
        <taxon>Bacteria</taxon>
        <taxon>Bacillati</taxon>
        <taxon>Actinomycetota</taxon>
        <taxon>Actinomycetes</taxon>
        <taxon>Micrococcales</taxon>
        <taxon>Microbacteriaceae</taxon>
        <taxon>Plantibacter</taxon>
    </lineage>
</organism>
<evidence type="ECO:0000256" key="1">
    <source>
        <dbReference type="SAM" id="MobiDB-lite"/>
    </source>
</evidence>
<evidence type="ECO:0000313" key="3">
    <source>
        <dbReference type="EMBL" id="SKC70576.1"/>
    </source>
</evidence>
<gene>
    <name evidence="3" type="ORF">SAMN06295973_3186</name>
</gene>
<feature type="transmembrane region" description="Helical" evidence="2">
    <location>
        <begin position="204"/>
        <end position="225"/>
    </location>
</feature>
<keyword evidence="2" id="KW-0472">Membrane</keyword>
<name>A0ABY1LQV3_9MICO</name>
<keyword evidence="4" id="KW-1185">Reference proteome</keyword>
<feature type="region of interest" description="Disordered" evidence="1">
    <location>
        <begin position="413"/>
        <end position="467"/>
    </location>
</feature>
<keyword evidence="2" id="KW-0812">Transmembrane</keyword>
<feature type="region of interest" description="Disordered" evidence="1">
    <location>
        <begin position="303"/>
        <end position="324"/>
    </location>
</feature>
<comment type="caution">
    <text evidence="3">The sequence shown here is derived from an EMBL/GenBank/DDBJ whole genome shotgun (WGS) entry which is preliminary data.</text>
</comment>
<dbReference type="Proteomes" id="UP000190827">
    <property type="component" value="Unassembled WGS sequence"/>
</dbReference>
<evidence type="ECO:0000313" key="4">
    <source>
        <dbReference type="Proteomes" id="UP000190827"/>
    </source>
</evidence>
<proteinExistence type="predicted"/>
<protein>
    <submittedName>
        <fullName evidence="3">Uncharacterized protein</fullName>
    </submittedName>
</protein>
<feature type="transmembrane region" description="Helical" evidence="2">
    <location>
        <begin position="231"/>
        <end position="254"/>
    </location>
</feature>
<dbReference type="RefSeq" id="WP_079706862.1">
    <property type="nucleotide sequence ID" value="NZ_FUZO01000002.1"/>
</dbReference>
<feature type="region of interest" description="Disordered" evidence="1">
    <location>
        <begin position="370"/>
        <end position="389"/>
    </location>
</feature>
<reference evidence="3 4" key="1">
    <citation type="submission" date="2017-02" db="EMBL/GenBank/DDBJ databases">
        <authorList>
            <person name="Varghese N."/>
            <person name="Submissions S."/>
        </authorList>
    </citation>
    <scope>NUCLEOTIDE SEQUENCE [LARGE SCALE GENOMIC DNA]</scope>
    <source>
        <strain evidence="3 4">VKM Ac-1787</strain>
    </source>
</reference>